<keyword evidence="3" id="KW-1185">Reference proteome</keyword>
<dbReference type="AlphaFoldDB" id="A0A2T1GM22"/>
<dbReference type="Proteomes" id="UP000238937">
    <property type="component" value="Unassembled WGS sequence"/>
</dbReference>
<name>A0A2T1GM22_9CYAN</name>
<gene>
    <name evidence="2" type="ORF">C7B77_03160</name>
</gene>
<sequence>MIVFIIPVKSSLISSNWERFSQLFERCIKSVCNQTSPNFQVVVVCNEKPDTSFESPHIEYLYVDFPPPVSEQVNPIAGLESPKEADKAKKILAGLEYAKKFNPSHVMVVDADDCINQNIAKFVEEHPESDGWYARRGYVYKEGKRYIYLNAKNFNDLCGTSIVVRYDLATLLVTEGKYYDHTTVTLRNGKKLQPLPFAGSVYSVENQENYRMTTTAVKALATNSYQKGLNYWLEKISKYRIFFLTNSIRQQFGLYKLEM</sequence>
<dbReference type="RefSeq" id="WP_106300241.1">
    <property type="nucleotide sequence ID" value="NZ_PVWO01000021.1"/>
</dbReference>
<evidence type="ECO:0000313" key="3">
    <source>
        <dbReference type="Proteomes" id="UP000238937"/>
    </source>
</evidence>
<dbReference type="EMBL" id="PVWO01000021">
    <property type="protein sequence ID" value="PSB58875.1"/>
    <property type="molecule type" value="Genomic_DNA"/>
</dbReference>
<accession>A0A2T1GM22</accession>
<dbReference type="InterPro" id="IPR029044">
    <property type="entry name" value="Nucleotide-diphossugar_trans"/>
</dbReference>
<dbReference type="SUPFAM" id="SSF53448">
    <property type="entry name" value="Nucleotide-diphospho-sugar transferases"/>
    <property type="match status" value="1"/>
</dbReference>
<protein>
    <submittedName>
        <fullName evidence="2">Glycosyltransferase family 2 protein</fullName>
    </submittedName>
</protein>
<dbReference type="OrthoDB" id="506149at2"/>
<dbReference type="GO" id="GO:0016740">
    <property type="term" value="F:transferase activity"/>
    <property type="evidence" value="ECO:0007669"/>
    <property type="project" value="UniProtKB-KW"/>
</dbReference>
<proteinExistence type="predicted"/>
<reference evidence="2 3" key="1">
    <citation type="submission" date="2018-03" db="EMBL/GenBank/DDBJ databases">
        <title>The ancient ancestry and fast evolution of plastids.</title>
        <authorList>
            <person name="Moore K.R."/>
            <person name="Magnabosco C."/>
            <person name="Momper L."/>
            <person name="Gold D.A."/>
            <person name="Bosak T."/>
            <person name="Fournier G.P."/>
        </authorList>
    </citation>
    <scope>NUCLEOTIDE SEQUENCE [LARGE SCALE GENOMIC DNA]</scope>
    <source>
        <strain evidence="2 3">CCALA 037</strain>
    </source>
</reference>
<dbReference type="CDD" id="cd00761">
    <property type="entry name" value="Glyco_tranf_GTA_type"/>
    <property type="match status" value="1"/>
</dbReference>
<evidence type="ECO:0000259" key="1">
    <source>
        <dbReference type="Pfam" id="PF00535"/>
    </source>
</evidence>
<evidence type="ECO:0000313" key="2">
    <source>
        <dbReference type="EMBL" id="PSB58875.1"/>
    </source>
</evidence>
<organism evidence="2 3">
    <name type="scientific">Chamaesiphon polymorphus CCALA 037</name>
    <dbReference type="NCBI Taxonomy" id="2107692"/>
    <lineage>
        <taxon>Bacteria</taxon>
        <taxon>Bacillati</taxon>
        <taxon>Cyanobacteriota</taxon>
        <taxon>Cyanophyceae</taxon>
        <taxon>Gomontiellales</taxon>
        <taxon>Chamaesiphonaceae</taxon>
        <taxon>Chamaesiphon</taxon>
    </lineage>
</organism>
<keyword evidence="2" id="KW-0808">Transferase</keyword>
<dbReference type="Gene3D" id="3.90.550.10">
    <property type="entry name" value="Spore Coat Polysaccharide Biosynthesis Protein SpsA, Chain A"/>
    <property type="match status" value="1"/>
</dbReference>
<dbReference type="InterPro" id="IPR001173">
    <property type="entry name" value="Glyco_trans_2-like"/>
</dbReference>
<comment type="caution">
    <text evidence="2">The sequence shown here is derived from an EMBL/GenBank/DDBJ whole genome shotgun (WGS) entry which is preliminary data.</text>
</comment>
<dbReference type="Pfam" id="PF00535">
    <property type="entry name" value="Glycos_transf_2"/>
    <property type="match status" value="1"/>
</dbReference>
<feature type="domain" description="Glycosyltransferase 2-like" evidence="1">
    <location>
        <begin position="22"/>
        <end position="142"/>
    </location>
</feature>